<evidence type="ECO:0000313" key="4">
    <source>
        <dbReference type="EMBL" id="KKR91275.1"/>
    </source>
</evidence>
<dbReference type="CDD" id="cd02883">
    <property type="entry name" value="NUDIX_Hydrolase"/>
    <property type="match status" value="1"/>
</dbReference>
<dbReference type="PANTHER" id="PTHR43046">
    <property type="entry name" value="GDP-MANNOSE MANNOSYL HYDROLASE"/>
    <property type="match status" value="1"/>
</dbReference>
<keyword evidence="2" id="KW-0378">Hydrolase</keyword>
<dbReference type="Pfam" id="PF00293">
    <property type="entry name" value="NUDIX"/>
    <property type="match status" value="1"/>
</dbReference>
<comment type="cofactor">
    <cofactor evidence="1">
        <name>Mg(2+)</name>
        <dbReference type="ChEBI" id="CHEBI:18420"/>
    </cofactor>
</comment>
<dbReference type="EMBL" id="LCAO01000016">
    <property type="protein sequence ID" value="KKR91275.1"/>
    <property type="molecule type" value="Genomic_DNA"/>
</dbReference>
<dbReference type="GO" id="GO:0016787">
    <property type="term" value="F:hydrolase activity"/>
    <property type="evidence" value="ECO:0007669"/>
    <property type="project" value="UniProtKB-KW"/>
</dbReference>
<sequence>MSKFFKVNVSTVIFNDTEQILIQKRSEEEEVFPGLWGIPGGTVEMTDASLIDALRREVREEVSVDIDNIEFIKENVRAKEMYGMVYIVFTSKLLSGIAKPDQDTEEVKWIEKDELDQYKFTPTTKETIKEIYERKSTNNSI</sequence>
<evidence type="ECO:0000259" key="3">
    <source>
        <dbReference type="PROSITE" id="PS51462"/>
    </source>
</evidence>
<dbReference type="Gene3D" id="3.90.79.10">
    <property type="entry name" value="Nucleoside Triphosphate Pyrophosphohydrolase"/>
    <property type="match status" value="1"/>
</dbReference>
<evidence type="ECO:0000256" key="1">
    <source>
        <dbReference type="ARBA" id="ARBA00001946"/>
    </source>
</evidence>
<feature type="domain" description="Nudix hydrolase" evidence="3">
    <location>
        <begin position="4"/>
        <end position="134"/>
    </location>
</feature>
<dbReference type="SUPFAM" id="SSF55811">
    <property type="entry name" value="Nudix"/>
    <property type="match status" value="1"/>
</dbReference>
<evidence type="ECO:0000256" key="2">
    <source>
        <dbReference type="ARBA" id="ARBA00022801"/>
    </source>
</evidence>
<proteinExistence type="predicted"/>
<name>A0A0G0X3M7_9BACT</name>
<reference evidence="4 5" key="1">
    <citation type="journal article" date="2015" name="Nature">
        <title>rRNA introns, odd ribosomes, and small enigmatic genomes across a large radiation of phyla.</title>
        <authorList>
            <person name="Brown C.T."/>
            <person name="Hug L.A."/>
            <person name="Thomas B.C."/>
            <person name="Sharon I."/>
            <person name="Castelle C.J."/>
            <person name="Singh A."/>
            <person name="Wilkins M.J."/>
            <person name="Williams K.H."/>
            <person name="Banfield J.F."/>
        </authorList>
    </citation>
    <scope>NUCLEOTIDE SEQUENCE [LARGE SCALE GENOMIC DNA]</scope>
</reference>
<comment type="caution">
    <text evidence="4">The sequence shown here is derived from an EMBL/GenBank/DDBJ whole genome shotgun (WGS) entry which is preliminary data.</text>
</comment>
<gene>
    <name evidence="4" type="ORF">UU42_C0016G0009</name>
</gene>
<dbReference type="PANTHER" id="PTHR43046:SF14">
    <property type="entry name" value="MUTT_NUDIX FAMILY PROTEIN"/>
    <property type="match status" value="1"/>
</dbReference>
<dbReference type="Proteomes" id="UP000034676">
    <property type="component" value="Unassembled WGS sequence"/>
</dbReference>
<dbReference type="PROSITE" id="PS51462">
    <property type="entry name" value="NUDIX"/>
    <property type="match status" value="1"/>
</dbReference>
<evidence type="ECO:0000313" key="5">
    <source>
        <dbReference type="Proteomes" id="UP000034676"/>
    </source>
</evidence>
<protein>
    <submittedName>
        <fullName evidence="4">ADP-ribose pyrophosphatase</fullName>
    </submittedName>
</protein>
<accession>A0A0G0X3M7</accession>
<dbReference type="InterPro" id="IPR015797">
    <property type="entry name" value="NUDIX_hydrolase-like_dom_sf"/>
</dbReference>
<organism evidence="4 5">
    <name type="scientific">Candidatus Woesebacteria bacterium GW2011_GWA1_41_13b</name>
    <dbReference type="NCBI Taxonomy" id="1618555"/>
    <lineage>
        <taxon>Bacteria</taxon>
        <taxon>Candidatus Woeseibacteriota</taxon>
    </lineage>
</organism>
<dbReference type="InterPro" id="IPR000086">
    <property type="entry name" value="NUDIX_hydrolase_dom"/>
</dbReference>
<dbReference type="AlphaFoldDB" id="A0A0G0X3M7"/>